<name>A0A0R3QU42_9BILA</name>
<dbReference type="WBParaSite" id="BTMF_0001124401-mRNA-1">
    <property type="protein sequence ID" value="BTMF_0001124401-mRNA-1"/>
    <property type="gene ID" value="BTMF_0001124401"/>
</dbReference>
<dbReference type="Proteomes" id="UP000280834">
    <property type="component" value="Unassembled WGS sequence"/>
</dbReference>
<sequence length="357" mass="38741">MIDSKKDEWMKAQEDAMEEDNGDNQSDDEISLTYLTGSDVPGSVDEVRSKPSASRLATLRPQLHKSHSHNLRSTTFSSLKIRSSPRLFQNKATQSISESTAATKTAVTKLRKTTDKISVQVQSESETTLSSLVSKSQPKSFIQKLSTEKLPKAALSRQTRLGVKESSCARVVPLSVAFTKSSNAMCSMPSSTRISNSSVSSFSTPSFPLLSCTSSSKTSSRISDFTSFSPSLSASYSVVGGDRTSLVRRQTFSSPSVTNSYRSSQHLRTAAGSSKISTQATAIRRRCESGSFEFVKPVSSIHKASNHQSLPGMRIKPTLGDYERPRLCLRKRSESRSGETESSSISNTGSENISESG</sequence>
<keyword evidence="3" id="KW-1185">Reference proteome</keyword>
<proteinExistence type="predicted"/>
<feature type="compositionally biased region" description="Basic and acidic residues" evidence="1">
    <location>
        <begin position="1"/>
        <end position="14"/>
    </location>
</feature>
<feature type="region of interest" description="Disordered" evidence="1">
    <location>
        <begin position="303"/>
        <end position="357"/>
    </location>
</feature>
<feature type="compositionally biased region" description="Basic and acidic residues" evidence="1">
    <location>
        <begin position="321"/>
        <end position="339"/>
    </location>
</feature>
<protein>
    <submittedName>
        <fullName evidence="4">Flocculation protein FLO11-like</fullName>
    </submittedName>
</protein>
<reference evidence="2 3" key="2">
    <citation type="submission" date="2018-11" db="EMBL/GenBank/DDBJ databases">
        <authorList>
            <consortium name="Pathogen Informatics"/>
        </authorList>
    </citation>
    <scope>NUCLEOTIDE SEQUENCE [LARGE SCALE GENOMIC DNA]</scope>
</reference>
<evidence type="ECO:0000313" key="2">
    <source>
        <dbReference type="EMBL" id="VDO31283.1"/>
    </source>
</evidence>
<organism evidence="4">
    <name type="scientific">Brugia timori</name>
    <dbReference type="NCBI Taxonomy" id="42155"/>
    <lineage>
        <taxon>Eukaryota</taxon>
        <taxon>Metazoa</taxon>
        <taxon>Ecdysozoa</taxon>
        <taxon>Nematoda</taxon>
        <taxon>Chromadorea</taxon>
        <taxon>Rhabditida</taxon>
        <taxon>Spirurina</taxon>
        <taxon>Spiruromorpha</taxon>
        <taxon>Filarioidea</taxon>
        <taxon>Onchocercidae</taxon>
        <taxon>Brugia</taxon>
    </lineage>
</organism>
<evidence type="ECO:0000313" key="4">
    <source>
        <dbReference type="WBParaSite" id="BTMF_0001124401-mRNA-1"/>
    </source>
</evidence>
<dbReference type="AlphaFoldDB" id="A0A0R3QU42"/>
<feature type="region of interest" description="Disordered" evidence="1">
    <location>
        <begin position="1"/>
        <end position="71"/>
    </location>
</feature>
<reference evidence="4" key="1">
    <citation type="submission" date="2017-02" db="UniProtKB">
        <authorList>
            <consortium name="WormBaseParasite"/>
        </authorList>
    </citation>
    <scope>IDENTIFICATION</scope>
</reference>
<dbReference type="EMBL" id="UZAG01016859">
    <property type="protein sequence ID" value="VDO31283.1"/>
    <property type="molecule type" value="Genomic_DNA"/>
</dbReference>
<feature type="region of interest" description="Disordered" evidence="1">
    <location>
        <begin position="251"/>
        <end position="275"/>
    </location>
</feature>
<feature type="compositionally biased region" description="Low complexity" evidence="1">
    <location>
        <begin position="340"/>
        <end position="357"/>
    </location>
</feature>
<accession>A0A0R3QU42</accession>
<evidence type="ECO:0000256" key="1">
    <source>
        <dbReference type="SAM" id="MobiDB-lite"/>
    </source>
</evidence>
<evidence type="ECO:0000313" key="3">
    <source>
        <dbReference type="Proteomes" id="UP000280834"/>
    </source>
</evidence>
<feature type="compositionally biased region" description="Acidic residues" evidence="1">
    <location>
        <begin position="15"/>
        <end position="30"/>
    </location>
</feature>
<dbReference type="STRING" id="42155.A0A0R3QU42"/>
<gene>
    <name evidence="2" type="ORF">BTMF_LOCUS9278</name>
</gene>